<comment type="caution">
    <text evidence="2">The sequence shown here is derived from an EMBL/GenBank/DDBJ whole genome shotgun (WGS) entry which is preliminary data.</text>
</comment>
<gene>
    <name evidence="2" type="ORF">Q3O60_03265</name>
</gene>
<dbReference type="RefSeq" id="WP_305892468.1">
    <property type="nucleotide sequence ID" value="NZ_JAUZVZ010000003.1"/>
</dbReference>
<feature type="domain" description="Aminoglycoside phosphotransferase" evidence="1">
    <location>
        <begin position="48"/>
        <end position="249"/>
    </location>
</feature>
<proteinExistence type="predicted"/>
<evidence type="ECO:0000313" key="2">
    <source>
        <dbReference type="EMBL" id="MDP4535207.1"/>
    </source>
</evidence>
<sequence>MAQPLPATTTYQRARAAASLTETQAEHRIRQLCLHLEFFTSHPPLAMKSLSHGTTNLSYWVKTGRGEYVVRHYSPDVTGVCRQQELRCQHAAAVAGLSPAPLCLNNHQQVLISEFLADGCELQLTEQRLPAMAKQLVALHRLRVQTPVLDPASYLDDLKQHHQDNWSKQAQQSYDEVMQVIEQFMAMPEDIVLTHLDLHPGNLLWQQQRIWLLDFEYAQLADSSLDLASIIESFQLSEHQSQQLLKSYQQQRPNSQCLGWPRKLAAARVIYLAFCWLWYLALEGGEQAAKQQWQLLQQALYRFNALL</sequence>
<reference evidence="2 3" key="1">
    <citation type="submission" date="2023-08" db="EMBL/GenBank/DDBJ databases">
        <authorList>
            <person name="Joshi A."/>
            <person name="Thite S."/>
        </authorList>
    </citation>
    <scope>NUCLEOTIDE SEQUENCE [LARGE SCALE GENOMIC DNA]</scope>
    <source>
        <strain evidence="2 3">AC40</strain>
    </source>
</reference>
<dbReference type="SUPFAM" id="SSF56112">
    <property type="entry name" value="Protein kinase-like (PK-like)"/>
    <property type="match status" value="1"/>
</dbReference>
<evidence type="ECO:0000259" key="1">
    <source>
        <dbReference type="Pfam" id="PF01636"/>
    </source>
</evidence>
<dbReference type="EMBL" id="JAUZVZ010000003">
    <property type="protein sequence ID" value="MDP4535207.1"/>
    <property type="molecule type" value="Genomic_DNA"/>
</dbReference>
<dbReference type="Gene3D" id="3.90.1200.10">
    <property type="match status" value="1"/>
</dbReference>
<organism evidence="2 3">
    <name type="scientific">Alkalimonas collagenimarina</name>
    <dbReference type="NCBI Taxonomy" id="400390"/>
    <lineage>
        <taxon>Bacteria</taxon>
        <taxon>Pseudomonadati</taxon>
        <taxon>Pseudomonadota</taxon>
        <taxon>Gammaproteobacteria</taxon>
        <taxon>Alkalimonas</taxon>
    </lineage>
</organism>
<name>A0ABT9GVX6_9GAMM</name>
<protein>
    <submittedName>
        <fullName evidence="2">Phosphotransferase</fullName>
    </submittedName>
</protein>
<dbReference type="InterPro" id="IPR002575">
    <property type="entry name" value="Aminoglycoside_PTrfase"/>
</dbReference>
<dbReference type="Gene3D" id="3.30.200.20">
    <property type="entry name" value="Phosphorylase Kinase, domain 1"/>
    <property type="match status" value="1"/>
</dbReference>
<dbReference type="Pfam" id="PF01636">
    <property type="entry name" value="APH"/>
    <property type="match status" value="1"/>
</dbReference>
<dbReference type="Proteomes" id="UP001231616">
    <property type="component" value="Unassembled WGS sequence"/>
</dbReference>
<dbReference type="InterPro" id="IPR011009">
    <property type="entry name" value="Kinase-like_dom_sf"/>
</dbReference>
<dbReference type="PANTHER" id="PTHR22603:SF66">
    <property type="entry name" value="ETHANOLAMINE KINASE"/>
    <property type="match status" value="1"/>
</dbReference>
<keyword evidence="3" id="KW-1185">Reference proteome</keyword>
<evidence type="ECO:0000313" key="3">
    <source>
        <dbReference type="Proteomes" id="UP001231616"/>
    </source>
</evidence>
<dbReference type="PANTHER" id="PTHR22603">
    <property type="entry name" value="CHOLINE/ETHANOALAMINE KINASE"/>
    <property type="match status" value="1"/>
</dbReference>
<accession>A0ABT9GVX6</accession>